<keyword evidence="1" id="KW-1133">Transmembrane helix</keyword>
<dbReference type="VEuPathDB" id="TriTrypDB:TcG_00979"/>
<organism evidence="2 3">
    <name type="scientific">Trypanosoma cruzi</name>
    <dbReference type="NCBI Taxonomy" id="5693"/>
    <lineage>
        <taxon>Eukaryota</taxon>
        <taxon>Discoba</taxon>
        <taxon>Euglenozoa</taxon>
        <taxon>Kinetoplastea</taxon>
        <taxon>Metakinetoplastina</taxon>
        <taxon>Trypanosomatida</taxon>
        <taxon>Trypanosomatidae</taxon>
        <taxon>Trypanosoma</taxon>
        <taxon>Schizotrypanum</taxon>
    </lineage>
</organism>
<reference evidence="2 3" key="1">
    <citation type="journal article" date="2018" name="Microb. Genom.">
        <title>Expanding an expanded genome: long-read sequencing of Trypanosoma cruzi.</title>
        <authorList>
            <person name="Berna L."/>
            <person name="Rodriguez M."/>
            <person name="Chiribao M.L."/>
            <person name="Parodi-Talice A."/>
            <person name="Pita S."/>
            <person name="Rijo G."/>
            <person name="Alvarez-Valin F."/>
            <person name="Robello C."/>
        </authorList>
    </citation>
    <scope>NUCLEOTIDE SEQUENCE [LARGE SCALE GENOMIC DNA]</scope>
    <source>
        <strain evidence="2 3">Dm28c</strain>
    </source>
</reference>
<feature type="transmembrane region" description="Helical" evidence="1">
    <location>
        <begin position="68"/>
        <end position="92"/>
    </location>
</feature>
<dbReference type="VEuPathDB" id="TriTrypDB:C4B63_18g753c"/>
<gene>
    <name evidence="2" type="ORF">C4B63_18g753c</name>
</gene>
<dbReference type="VEuPathDB" id="TriTrypDB:TcCLB.506833.20"/>
<dbReference type="VEuPathDB" id="TriTrypDB:TcBrA4_0027600"/>
<keyword evidence="1" id="KW-0812">Transmembrane</keyword>
<dbReference type="OrthoDB" id="271947at2759"/>
<sequence>MKMPTKERDLAGTAAFEVALQHIMVRQDRSYHFTQLLMAACSLFFLLQTCFVFLFTVLLPLLTIKPEGFLACLLEYTSPTAGVLSALCLVLLRAGNKRYAIEPGEQLMRRINKVILEPCLGMRFDCLTGKLMADEIWAADMNVNAQSD</sequence>
<dbReference type="AlphaFoldDB" id="A0A2V2VLY9"/>
<evidence type="ECO:0000313" key="2">
    <source>
        <dbReference type="EMBL" id="PWU96736.1"/>
    </source>
</evidence>
<dbReference type="VEuPathDB" id="TriTrypDB:TcCL_ESM11652"/>
<evidence type="ECO:0000313" key="3">
    <source>
        <dbReference type="Proteomes" id="UP000246121"/>
    </source>
</evidence>
<dbReference type="VEuPathDB" id="TriTrypDB:TcCLB.511731.35"/>
<dbReference type="Proteomes" id="UP000246121">
    <property type="component" value="Unassembled WGS sequence"/>
</dbReference>
<protein>
    <submittedName>
        <fullName evidence="2">Uncharacterized protein</fullName>
    </submittedName>
</protein>
<evidence type="ECO:0000256" key="1">
    <source>
        <dbReference type="SAM" id="Phobius"/>
    </source>
</evidence>
<dbReference type="VEuPathDB" id="TriTrypDB:C3747_104g590c"/>
<comment type="caution">
    <text evidence="2">The sequence shown here is derived from an EMBL/GenBank/DDBJ whole genome shotgun (WGS) entry which is preliminary data.</text>
</comment>
<proteinExistence type="predicted"/>
<feature type="transmembrane region" description="Helical" evidence="1">
    <location>
        <begin position="36"/>
        <end position="62"/>
    </location>
</feature>
<keyword evidence="1" id="KW-0472">Membrane</keyword>
<dbReference type="EMBL" id="PRFA01000018">
    <property type="protein sequence ID" value="PWU96736.1"/>
    <property type="molecule type" value="Genomic_DNA"/>
</dbReference>
<accession>A0A2V2VLY9</accession>
<dbReference type="VEuPathDB" id="TriTrypDB:BCY84_01161"/>
<name>A0A2V2VLY9_TRYCR</name>
<dbReference type="VEuPathDB" id="TriTrypDB:TcYC6_0098630"/>